<name>A0A8S1QE70_9CILI</name>
<gene>
    <name evidence="1" type="ORF">PSON_ATCC_30995.1.T1020146</name>
</gene>
<evidence type="ECO:0000313" key="2">
    <source>
        <dbReference type="Proteomes" id="UP000692954"/>
    </source>
</evidence>
<proteinExistence type="predicted"/>
<sequence length="45" mass="5187">MNQKKIKESKSMGTISHHLNPSQDNLQSLNMLFLNLDFWKVSGLI</sequence>
<reference evidence="1" key="1">
    <citation type="submission" date="2021-01" db="EMBL/GenBank/DDBJ databases">
        <authorList>
            <consortium name="Genoscope - CEA"/>
            <person name="William W."/>
        </authorList>
    </citation>
    <scope>NUCLEOTIDE SEQUENCE</scope>
</reference>
<accession>A0A8S1QE70</accession>
<organism evidence="1 2">
    <name type="scientific">Paramecium sonneborni</name>
    <dbReference type="NCBI Taxonomy" id="65129"/>
    <lineage>
        <taxon>Eukaryota</taxon>
        <taxon>Sar</taxon>
        <taxon>Alveolata</taxon>
        <taxon>Ciliophora</taxon>
        <taxon>Intramacronucleata</taxon>
        <taxon>Oligohymenophorea</taxon>
        <taxon>Peniculida</taxon>
        <taxon>Parameciidae</taxon>
        <taxon>Paramecium</taxon>
    </lineage>
</organism>
<comment type="caution">
    <text evidence="1">The sequence shown here is derived from an EMBL/GenBank/DDBJ whole genome shotgun (WGS) entry which is preliminary data.</text>
</comment>
<dbReference type="EMBL" id="CAJJDN010000102">
    <property type="protein sequence ID" value="CAD8113167.1"/>
    <property type="molecule type" value="Genomic_DNA"/>
</dbReference>
<dbReference type="AlphaFoldDB" id="A0A8S1QE70"/>
<dbReference type="Proteomes" id="UP000692954">
    <property type="component" value="Unassembled WGS sequence"/>
</dbReference>
<keyword evidence="2" id="KW-1185">Reference proteome</keyword>
<protein>
    <submittedName>
        <fullName evidence="1">Uncharacterized protein</fullName>
    </submittedName>
</protein>
<evidence type="ECO:0000313" key="1">
    <source>
        <dbReference type="EMBL" id="CAD8113167.1"/>
    </source>
</evidence>